<feature type="signal peptide" evidence="1">
    <location>
        <begin position="1"/>
        <end position="19"/>
    </location>
</feature>
<proteinExistence type="predicted"/>
<evidence type="ECO:0000313" key="3">
    <source>
        <dbReference type="Proteomes" id="UP000240760"/>
    </source>
</evidence>
<sequence>MALYSQATVIFLTVMEALSYPAVLTSSGEAGWMSRESVPWPHSSSHKGKGDGSWIDCKAKEGGGIPPVLLCEVHSTSVLAIGKDAASSAIISSMSRDNVLYFEMLRERKGGQVIPTTSRRRCPSTRIQLT</sequence>
<dbReference type="AlphaFoldDB" id="A0A2T4CJU2"/>
<dbReference type="EMBL" id="KZ679126">
    <property type="protein sequence ID" value="PTB81835.1"/>
    <property type="molecule type" value="Genomic_DNA"/>
</dbReference>
<name>A0A2T4CJU2_TRILO</name>
<accession>A0A2T4CJU2</accession>
<evidence type="ECO:0000313" key="2">
    <source>
        <dbReference type="EMBL" id="PTB81835.1"/>
    </source>
</evidence>
<keyword evidence="3" id="KW-1185">Reference proteome</keyword>
<keyword evidence="1" id="KW-0732">Signal</keyword>
<feature type="chain" id="PRO_5015513220" evidence="1">
    <location>
        <begin position="20"/>
        <end position="130"/>
    </location>
</feature>
<dbReference type="Proteomes" id="UP000240760">
    <property type="component" value="Unassembled WGS sequence"/>
</dbReference>
<gene>
    <name evidence="2" type="ORF">M440DRAFT_1397003</name>
</gene>
<reference evidence="2 3" key="1">
    <citation type="submission" date="2016-07" db="EMBL/GenBank/DDBJ databases">
        <title>Multiple horizontal gene transfer events from other fungi enriched the ability of initially mycotrophic Trichoderma (Ascomycota) to feed on dead plant biomass.</title>
        <authorList>
            <consortium name="DOE Joint Genome Institute"/>
            <person name="Aerts A."/>
            <person name="Atanasova L."/>
            <person name="Chenthamara K."/>
            <person name="Zhang J."/>
            <person name="Grujic M."/>
            <person name="Henrissat B."/>
            <person name="Kuo A."/>
            <person name="Salamov A."/>
            <person name="Lipzen A."/>
            <person name="Labutti K."/>
            <person name="Barry K."/>
            <person name="Miao Y."/>
            <person name="Rahimi M.J."/>
            <person name="Shen Q."/>
            <person name="Grigoriev I.V."/>
            <person name="Kubicek C.P."/>
            <person name="Druzhinina I.S."/>
        </authorList>
    </citation>
    <scope>NUCLEOTIDE SEQUENCE [LARGE SCALE GENOMIC DNA]</scope>
    <source>
        <strain evidence="2 3">ATCC 18648</strain>
    </source>
</reference>
<protein>
    <submittedName>
        <fullName evidence="2">Uncharacterized protein</fullName>
    </submittedName>
</protein>
<evidence type="ECO:0000256" key="1">
    <source>
        <dbReference type="SAM" id="SignalP"/>
    </source>
</evidence>
<organism evidence="2 3">
    <name type="scientific">Trichoderma longibrachiatum ATCC 18648</name>
    <dbReference type="NCBI Taxonomy" id="983965"/>
    <lineage>
        <taxon>Eukaryota</taxon>
        <taxon>Fungi</taxon>
        <taxon>Dikarya</taxon>
        <taxon>Ascomycota</taxon>
        <taxon>Pezizomycotina</taxon>
        <taxon>Sordariomycetes</taxon>
        <taxon>Hypocreomycetidae</taxon>
        <taxon>Hypocreales</taxon>
        <taxon>Hypocreaceae</taxon>
        <taxon>Trichoderma</taxon>
    </lineage>
</organism>